<dbReference type="AlphaFoldDB" id="A0A2B5HP91"/>
<name>A0A2B5HP91_9BACI</name>
<protein>
    <submittedName>
        <fullName evidence="1">Nucleotidyltransferase</fullName>
    </submittedName>
</protein>
<dbReference type="EMBL" id="NUDP01000062">
    <property type="protein sequence ID" value="PEM67662.1"/>
    <property type="molecule type" value="Genomic_DNA"/>
</dbReference>
<evidence type="ECO:0000313" key="2">
    <source>
        <dbReference type="Proteomes" id="UP000219775"/>
    </source>
</evidence>
<dbReference type="RefSeq" id="WP_097969548.1">
    <property type="nucleotide sequence ID" value="NZ_NUAS01000064.1"/>
</dbReference>
<sequence length="275" mass="32007">MSIIKKIGRFCPVDDTGYIINDSHINKIQPVFLEVIQEVKGTCFRLLQDDLHSIYIRGSVPRGIGIEGIADIDTIILVRKDPKAIELEWIESIEEQLLRKFGCISGVELSFYDVEEVLHSSRFSFISFMIQTHGVCIFGEDIRSQLPKYKVSQELAHEHLKYLQIQIEQAREELIHNKGREDIIDCCRWIMKIIVRAGLALTIDKEGLYSRDLYPAYELFSKHFPEQEQNMRKAMQYAVNPIDDITEILSFLELLGDWMIKEANQYLKNNQLNRL</sequence>
<gene>
    <name evidence="1" type="ORF">CN613_17640</name>
</gene>
<accession>A0A2B5HP91</accession>
<dbReference type="GO" id="GO:0016740">
    <property type="term" value="F:transferase activity"/>
    <property type="evidence" value="ECO:0007669"/>
    <property type="project" value="UniProtKB-KW"/>
</dbReference>
<dbReference type="Proteomes" id="UP000219775">
    <property type="component" value="Unassembled WGS sequence"/>
</dbReference>
<comment type="caution">
    <text evidence="1">The sequence shown here is derived from an EMBL/GenBank/DDBJ whole genome shotgun (WGS) entry which is preliminary data.</text>
</comment>
<reference evidence="1 2" key="1">
    <citation type="submission" date="2017-09" db="EMBL/GenBank/DDBJ databases">
        <title>Large-scale bioinformatics analysis of Bacillus genomes uncovers conserved roles of natural products in bacterial physiology.</title>
        <authorList>
            <consortium name="Agbiome Team Llc"/>
            <person name="Bleich R.M."/>
            <person name="Grubbs K.J."/>
            <person name="Santa Maria K.C."/>
            <person name="Allen S.E."/>
            <person name="Farag S."/>
            <person name="Shank E.A."/>
            <person name="Bowers A."/>
        </authorList>
    </citation>
    <scope>NUCLEOTIDE SEQUENCE [LARGE SCALE GENOMIC DNA]</scope>
    <source>
        <strain evidence="1 2">AFS009893</strain>
    </source>
</reference>
<organism evidence="1 2">
    <name type="scientific">Bacillus pseudomycoides</name>
    <dbReference type="NCBI Taxonomy" id="64104"/>
    <lineage>
        <taxon>Bacteria</taxon>
        <taxon>Bacillati</taxon>
        <taxon>Bacillota</taxon>
        <taxon>Bacilli</taxon>
        <taxon>Bacillales</taxon>
        <taxon>Bacillaceae</taxon>
        <taxon>Bacillus</taxon>
        <taxon>Bacillus cereus group</taxon>
    </lineage>
</organism>
<keyword evidence="1" id="KW-0808">Transferase</keyword>
<proteinExistence type="predicted"/>
<evidence type="ECO:0000313" key="1">
    <source>
        <dbReference type="EMBL" id="PEM67662.1"/>
    </source>
</evidence>